<gene>
    <name evidence="4" type="ORF">VFH_II262080</name>
</gene>
<proteinExistence type="predicted"/>
<evidence type="ECO:0000313" key="5">
    <source>
        <dbReference type="Proteomes" id="UP001157006"/>
    </source>
</evidence>
<dbReference type="SMART" id="SM00181">
    <property type="entry name" value="EGF"/>
    <property type="match status" value="2"/>
</dbReference>
<dbReference type="EMBL" id="OX451737">
    <property type="protein sequence ID" value="CAI8601223.1"/>
    <property type="molecule type" value="Genomic_DNA"/>
</dbReference>
<feature type="chain" id="PRO_5043393110" description="EGF-like domain-containing protein" evidence="2">
    <location>
        <begin position="27"/>
        <end position="217"/>
    </location>
</feature>
<dbReference type="Proteomes" id="UP001157006">
    <property type="component" value="Chromosome 2"/>
</dbReference>
<feature type="region of interest" description="Disordered" evidence="1">
    <location>
        <begin position="171"/>
        <end position="191"/>
    </location>
</feature>
<dbReference type="PANTHER" id="PTHR33881">
    <property type="entry name" value="NEUROGENIC LOCUS NOTCH-LIKE PROTEIN"/>
    <property type="match status" value="1"/>
</dbReference>
<evidence type="ECO:0000256" key="2">
    <source>
        <dbReference type="SAM" id="SignalP"/>
    </source>
</evidence>
<feature type="domain" description="EGF-like" evidence="3">
    <location>
        <begin position="44"/>
        <end position="85"/>
    </location>
</feature>
<dbReference type="InterPro" id="IPR000742">
    <property type="entry name" value="EGF"/>
</dbReference>
<organism evidence="4 5">
    <name type="scientific">Vicia faba</name>
    <name type="common">Broad bean</name>
    <name type="synonym">Faba vulgaris</name>
    <dbReference type="NCBI Taxonomy" id="3906"/>
    <lineage>
        <taxon>Eukaryota</taxon>
        <taxon>Viridiplantae</taxon>
        <taxon>Streptophyta</taxon>
        <taxon>Embryophyta</taxon>
        <taxon>Tracheophyta</taxon>
        <taxon>Spermatophyta</taxon>
        <taxon>Magnoliopsida</taxon>
        <taxon>eudicotyledons</taxon>
        <taxon>Gunneridae</taxon>
        <taxon>Pentapetalae</taxon>
        <taxon>rosids</taxon>
        <taxon>fabids</taxon>
        <taxon>Fabales</taxon>
        <taxon>Fabaceae</taxon>
        <taxon>Papilionoideae</taxon>
        <taxon>50 kb inversion clade</taxon>
        <taxon>NPAAA clade</taxon>
        <taxon>Hologalegina</taxon>
        <taxon>IRL clade</taxon>
        <taxon>Fabeae</taxon>
        <taxon>Vicia</taxon>
    </lineage>
</organism>
<keyword evidence="2" id="KW-0732">Signal</keyword>
<evidence type="ECO:0000259" key="3">
    <source>
        <dbReference type="SMART" id="SM00181"/>
    </source>
</evidence>
<protein>
    <recommendedName>
        <fullName evidence="3">EGF-like domain-containing protein</fullName>
    </recommendedName>
</protein>
<evidence type="ECO:0000313" key="4">
    <source>
        <dbReference type="EMBL" id="CAI8601223.1"/>
    </source>
</evidence>
<reference evidence="4 5" key="1">
    <citation type="submission" date="2023-01" db="EMBL/GenBank/DDBJ databases">
        <authorList>
            <person name="Kreplak J."/>
        </authorList>
    </citation>
    <scope>NUCLEOTIDE SEQUENCE [LARGE SCALE GENOMIC DNA]</scope>
</reference>
<accession>A0AAV0ZUP3</accession>
<name>A0AAV0ZUP3_VICFA</name>
<dbReference type="PANTHER" id="PTHR33881:SF17">
    <property type="entry name" value="EGF-LIKE DOMAIN-CONTAINING PROTEIN"/>
    <property type="match status" value="1"/>
</dbReference>
<keyword evidence="5" id="KW-1185">Reference proteome</keyword>
<feature type="signal peptide" evidence="2">
    <location>
        <begin position="1"/>
        <end position="26"/>
    </location>
</feature>
<sequence>MGMFKWKSFNLASFYLFFLFTSSATSTQIMTSTKLDGFDDLLDICKIVYCGKGTCQQNVFPNFSCDCDPGWKKFTLGSFEFPTCVLPNCTIDFQCGNGKLPIPLPQLPNPSDPCLVNLCGDGKCVRDGTDFKCECNEGSANVLNDPKMICLKKCGIGGDCNGLDLGFNSPEKTESPPATQDSGPSSSGTGSGEMLNCTKKLYMLTIMILVIIFQNWI</sequence>
<feature type="domain" description="EGF-like" evidence="3">
    <location>
        <begin position="113"/>
        <end position="151"/>
    </location>
</feature>
<evidence type="ECO:0000256" key="1">
    <source>
        <dbReference type="SAM" id="MobiDB-lite"/>
    </source>
</evidence>
<dbReference type="AlphaFoldDB" id="A0AAV0ZUP3"/>